<protein>
    <submittedName>
        <fullName evidence="1">Uncharacterized protein</fullName>
    </submittedName>
</protein>
<proteinExistence type="predicted"/>
<dbReference type="AlphaFoldDB" id="E9DDE5"/>
<evidence type="ECO:0000313" key="2">
    <source>
        <dbReference type="Proteomes" id="UP000002497"/>
    </source>
</evidence>
<dbReference type="VEuPathDB" id="FungiDB:CPSG_08107"/>
<dbReference type="Proteomes" id="UP000002497">
    <property type="component" value="Unassembled WGS sequence"/>
</dbReference>
<evidence type="ECO:0000313" key="1">
    <source>
        <dbReference type="EMBL" id="EFW15670.1"/>
    </source>
</evidence>
<organism evidence="2">
    <name type="scientific">Coccidioides posadasii (strain RMSCC 757 / Silveira)</name>
    <name type="common">Valley fever fungus</name>
    <dbReference type="NCBI Taxonomy" id="443226"/>
    <lineage>
        <taxon>Eukaryota</taxon>
        <taxon>Fungi</taxon>
        <taxon>Dikarya</taxon>
        <taxon>Ascomycota</taxon>
        <taxon>Pezizomycotina</taxon>
        <taxon>Eurotiomycetes</taxon>
        <taxon>Eurotiomycetidae</taxon>
        <taxon>Onygenales</taxon>
        <taxon>Onygenaceae</taxon>
        <taxon>Coccidioides</taxon>
    </lineage>
</organism>
<reference evidence="2" key="2">
    <citation type="submission" date="2010-03" db="EMBL/GenBank/DDBJ databases">
        <title>The genome sequence of Coccidioides posadasii strain Silveira.</title>
        <authorList>
            <consortium name="The Broad Institute Genome Sequencing Center for Infectious Disease"/>
            <person name="Neafsey D."/>
            <person name="Orbach M."/>
            <person name="Henn M.R."/>
            <person name="Cole G.T."/>
            <person name="Galgiani J."/>
            <person name="Gardner M.J."/>
            <person name="Kirkland T.N."/>
            <person name="Taylor J.W."/>
            <person name="Young S.K."/>
            <person name="Zeng Q."/>
            <person name="Koehrsen M."/>
            <person name="Alvarado L."/>
            <person name="Berlin A."/>
            <person name="Borenstein D."/>
            <person name="Chapman S.B."/>
            <person name="Chen Z."/>
            <person name="Engels R."/>
            <person name="Freedman E."/>
            <person name="Gellesch M."/>
            <person name="Goldberg J."/>
            <person name="Griggs A."/>
            <person name="Gujja S."/>
            <person name="Heilman E."/>
            <person name="Heiman D."/>
            <person name="Howarth C."/>
            <person name="Jen D."/>
            <person name="Larson L."/>
            <person name="Mehta T."/>
            <person name="Neiman D."/>
            <person name="Park D."/>
            <person name="Pearson M."/>
            <person name="Richards J."/>
            <person name="Roberts A."/>
            <person name="Saif S."/>
            <person name="Shea T."/>
            <person name="Shenoy N."/>
            <person name="Sisk P."/>
            <person name="Stolte C."/>
            <person name="Sykes S."/>
            <person name="Walk T."/>
            <person name="White J."/>
            <person name="Yandava C."/>
            <person name="Haas B."/>
            <person name="Nusbaum C."/>
            <person name="Birren B."/>
        </authorList>
    </citation>
    <scope>NUCLEOTIDE SEQUENCE [LARGE SCALE GENOMIC DNA]</scope>
    <source>
        <strain evidence="2">RMSCC 757 / Silveira</strain>
    </source>
</reference>
<reference evidence="2" key="1">
    <citation type="journal article" date="2010" name="Genome Res.">
        <title>Population genomic sequencing of Coccidioides fungi reveals recent hybridization and transposon control.</title>
        <authorList>
            <person name="Neafsey D.E."/>
            <person name="Barker B.M."/>
            <person name="Sharpton T.J."/>
            <person name="Stajich J.E."/>
            <person name="Park D.J."/>
            <person name="Whiston E."/>
            <person name="Hung C.-Y."/>
            <person name="McMahan C."/>
            <person name="White J."/>
            <person name="Sykes S."/>
            <person name="Heiman D."/>
            <person name="Young S."/>
            <person name="Zeng Q."/>
            <person name="Abouelleil A."/>
            <person name="Aftuck L."/>
            <person name="Bessette D."/>
            <person name="Brown A."/>
            <person name="FitzGerald M."/>
            <person name="Lui A."/>
            <person name="Macdonald J.P."/>
            <person name="Priest M."/>
            <person name="Orbach M.J."/>
            <person name="Galgiani J.N."/>
            <person name="Kirkland T.N."/>
            <person name="Cole G.T."/>
            <person name="Birren B.W."/>
            <person name="Henn M.R."/>
            <person name="Taylor J.W."/>
            <person name="Rounsley S.D."/>
        </authorList>
    </citation>
    <scope>NUCLEOTIDE SEQUENCE [LARGE SCALE GENOMIC DNA]</scope>
    <source>
        <strain evidence="2">RMSCC 757 / Silveira</strain>
    </source>
</reference>
<sequence length="175" mass="20123">MPEHKRKRKHKRQASLEGATSLQQLIQATFEHVASKDAFLLFFFLYLYENICSGAENLIDSDIMTALSFFDDFASWDPNRKNSIKGAINSQSTLLRTFFFHSELHLRHCNQHPRHCPQYKHLRLLVQHSVCLFCGKVALCVIAIGEWFLESLIGAKPESFSSSMGSIARMTMEFH</sequence>
<accession>E9DDE5</accession>
<dbReference type="STRING" id="443226.E9DDE5"/>
<name>E9DDE5_COCPS</name>
<dbReference type="EMBL" id="GL636500">
    <property type="protein sequence ID" value="EFW15670.1"/>
    <property type="molecule type" value="Genomic_DNA"/>
</dbReference>
<dbReference type="HOGENOM" id="CLU_1532405_0_0_1"/>
<gene>
    <name evidence="1" type="ORF">CPSG_08107</name>
</gene>
<keyword evidence="2" id="KW-1185">Reference proteome</keyword>